<keyword evidence="3" id="KW-1133">Transmembrane helix</keyword>
<evidence type="ECO:0000256" key="2">
    <source>
        <dbReference type="ARBA" id="ARBA00023284"/>
    </source>
</evidence>
<keyword evidence="1" id="KW-0732">Signal</keyword>
<keyword evidence="2" id="KW-0676">Redox-active center</keyword>
<keyword evidence="3" id="KW-0812">Transmembrane</keyword>
<dbReference type="GO" id="GO:0004791">
    <property type="term" value="F:thioredoxin-disulfide reductase (NADPH) activity"/>
    <property type="evidence" value="ECO:0007669"/>
    <property type="project" value="TreeGrafter"/>
</dbReference>
<accession>A0A7S3N1B9</accession>
<feature type="transmembrane region" description="Helical" evidence="3">
    <location>
        <begin position="26"/>
        <end position="48"/>
    </location>
</feature>
<evidence type="ECO:0000313" key="4">
    <source>
        <dbReference type="EMBL" id="CAE0336313.1"/>
    </source>
</evidence>
<dbReference type="AlphaFoldDB" id="A0A7S3N1B9"/>
<reference evidence="4" key="1">
    <citation type="submission" date="2021-01" db="EMBL/GenBank/DDBJ databases">
        <authorList>
            <person name="Corre E."/>
            <person name="Pelletier E."/>
            <person name="Niang G."/>
            <person name="Scheremetjew M."/>
            <person name="Finn R."/>
            <person name="Kale V."/>
            <person name="Holt S."/>
            <person name="Cochrane G."/>
            <person name="Meng A."/>
            <person name="Brown T."/>
            <person name="Cohen L."/>
        </authorList>
    </citation>
    <scope>NUCLEOTIDE SEQUENCE</scope>
    <source>
        <strain evidence="4">S3</strain>
    </source>
</reference>
<evidence type="ECO:0000256" key="3">
    <source>
        <dbReference type="SAM" id="Phobius"/>
    </source>
</evidence>
<gene>
    <name evidence="4" type="ORF">SINC0208_LOCUS16952</name>
</gene>
<dbReference type="Pfam" id="PF10262">
    <property type="entry name" value="Rdx"/>
    <property type="match status" value="1"/>
</dbReference>
<evidence type="ECO:0000256" key="1">
    <source>
        <dbReference type="ARBA" id="ARBA00022729"/>
    </source>
</evidence>
<dbReference type="EMBL" id="HBIH01042152">
    <property type="protein sequence ID" value="CAE0336313.1"/>
    <property type="molecule type" value="Transcribed_RNA"/>
</dbReference>
<proteinExistence type="predicted"/>
<dbReference type="InterPro" id="IPR011893">
    <property type="entry name" value="Selenoprotein_Rdx-typ"/>
</dbReference>
<protein>
    <submittedName>
        <fullName evidence="4">Uncharacterized protein</fullName>
    </submittedName>
</protein>
<sequence>MPNVRITGQHYEVTGPKALLSTLIGWVRFLGFVLLFAGEWVFGFFGGIQTMPDAIKDLHNYIKSNKWQVGIALFFVGSMLQAQLMQSGAFEIYINGSLEYSKLESRQMPTFDSIKSIFARNGIAL</sequence>
<dbReference type="InterPro" id="IPR019389">
    <property type="entry name" value="Selenoprotein_T"/>
</dbReference>
<dbReference type="PANTHER" id="PTHR13544">
    <property type="entry name" value="SELENOPROTEIN T"/>
    <property type="match status" value="1"/>
</dbReference>
<dbReference type="Gene3D" id="3.40.30.10">
    <property type="entry name" value="Glutaredoxin"/>
    <property type="match status" value="1"/>
</dbReference>
<dbReference type="GO" id="GO:0005789">
    <property type="term" value="C:endoplasmic reticulum membrane"/>
    <property type="evidence" value="ECO:0007669"/>
    <property type="project" value="TreeGrafter"/>
</dbReference>
<name>A0A7S3N1B9_9SPIT</name>
<organism evidence="4">
    <name type="scientific">Strombidium inclinatum</name>
    <dbReference type="NCBI Taxonomy" id="197538"/>
    <lineage>
        <taxon>Eukaryota</taxon>
        <taxon>Sar</taxon>
        <taxon>Alveolata</taxon>
        <taxon>Ciliophora</taxon>
        <taxon>Intramacronucleata</taxon>
        <taxon>Spirotrichea</taxon>
        <taxon>Oligotrichia</taxon>
        <taxon>Strombidiidae</taxon>
        <taxon>Strombidium</taxon>
    </lineage>
</organism>
<dbReference type="GO" id="GO:0045454">
    <property type="term" value="P:cell redox homeostasis"/>
    <property type="evidence" value="ECO:0007669"/>
    <property type="project" value="TreeGrafter"/>
</dbReference>
<dbReference type="PANTHER" id="PTHR13544:SF0">
    <property type="entry name" value="THIOREDOXIN REDUCTASE-LIKE SELENOPROTEIN T"/>
    <property type="match status" value="1"/>
</dbReference>
<keyword evidence="3" id="KW-0472">Membrane</keyword>